<evidence type="ECO:0000256" key="8">
    <source>
        <dbReference type="ARBA" id="ARBA00069168"/>
    </source>
</evidence>
<feature type="domain" description="SRCR" evidence="11">
    <location>
        <begin position="124"/>
        <end position="224"/>
    </location>
</feature>
<comment type="caution">
    <text evidence="9">Lacks conserved residue(s) required for the propagation of feature annotation.</text>
</comment>
<dbReference type="InterPro" id="IPR036772">
    <property type="entry name" value="SRCR-like_dom_sf"/>
</dbReference>
<keyword evidence="1" id="KW-0732">Signal</keyword>
<evidence type="ECO:0000256" key="9">
    <source>
        <dbReference type="PROSITE-ProRule" id="PRU00196"/>
    </source>
</evidence>
<feature type="disulfide bond" evidence="9">
    <location>
        <begin position="162"/>
        <end position="223"/>
    </location>
</feature>
<feature type="domain" description="SRCR" evidence="11">
    <location>
        <begin position="423"/>
        <end position="526"/>
    </location>
</feature>
<feature type="disulfide bond" evidence="9">
    <location>
        <begin position="359"/>
        <end position="369"/>
    </location>
</feature>
<keyword evidence="13" id="KW-1185">Reference proteome</keyword>
<gene>
    <name evidence="12" type="ORF">Y956_08976</name>
</gene>
<proteinExistence type="predicted"/>
<feature type="disulfide bond" evidence="9">
    <location>
        <begin position="496"/>
        <end position="506"/>
    </location>
</feature>
<dbReference type="PROSITE" id="PS00420">
    <property type="entry name" value="SRCR_1"/>
    <property type="match status" value="3"/>
</dbReference>
<evidence type="ECO:0000256" key="5">
    <source>
        <dbReference type="ARBA" id="ARBA00023180"/>
    </source>
</evidence>
<dbReference type="PRINTS" id="PR00258">
    <property type="entry name" value="SPERACTRCPTR"/>
</dbReference>
<accession>A0A091VX67</accession>
<dbReference type="PANTHER" id="PTHR19331:SF487">
    <property type="entry name" value="SOLUBLE SCAVENGER RECEPTOR CYSTEINE-RICH DOMAIN-CONTAINING PROTEIN SSC5D"/>
    <property type="match status" value="1"/>
</dbReference>
<keyword evidence="4" id="KW-0675">Receptor</keyword>
<comment type="function">
    <text evidence="6">Binds to extracellular matrix proteins. Binds to pathogen-associated molecular patterns (PAMPs) present on the cell walls of Gram-positive and Gram-negative bacteria and fungi, behaving as a pattern recognition receptor (PRR). Induces bacterial and fungal aggregation and subsequent inhibition of PAMP-induced cytokine release. Does not possess intrinsic bactericidal activity. May play a role in the innate defense and homeostasis of certain epithelial surfaces.</text>
</comment>
<organism evidence="12 13">
    <name type="scientific">Nipponia nippon</name>
    <name type="common">Crested ibis</name>
    <name type="synonym">Ibis nippon</name>
    <dbReference type="NCBI Taxonomy" id="128390"/>
    <lineage>
        <taxon>Eukaryota</taxon>
        <taxon>Metazoa</taxon>
        <taxon>Chordata</taxon>
        <taxon>Craniata</taxon>
        <taxon>Vertebrata</taxon>
        <taxon>Euteleostomi</taxon>
        <taxon>Archelosauria</taxon>
        <taxon>Archosauria</taxon>
        <taxon>Dinosauria</taxon>
        <taxon>Saurischia</taxon>
        <taxon>Theropoda</taxon>
        <taxon>Coelurosauria</taxon>
        <taxon>Aves</taxon>
        <taxon>Neognathae</taxon>
        <taxon>Neoaves</taxon>
        <taxon>Aequornithes</taxon>
        <taxon>Pelecaniformes</taxon>
        <taxon>Threskiornithidae</taxon>
        <taxon>Nipponia</taxon>
    </lineage>
</organism>
<evidence type="ECO:0000256" key="3">
    <source>
        <dbReference type="ARBA" id="ARBA00023157"/>
    </source>
</evidence>
<dbReference type="PANTHER" id="PTHR19331">
    <property type="entry name" value="SCAVENGER RECEPTOR DOMAIN-CONTAINING"/>
    <property type="match status" value="1"/>
</dbReference>
<keyword evidence="5" id="KW-0325">Glycoprotein</keyword>
<reference evidence="12 13" key="1">
    <citation type="submission" date="2014-04" db="EMBL/GenBank/DDBJ databases">
        <title>Genome evolution of avian class.</title>
        <authorList>
            <person name="Zhang G."/>
            <person name="Li C."/>
        </authorList>
    </citation>
    <scope>NUCLEOTIDE SEQUENCE [LARGE SCALE GENOMIC DNA]</scope>
    <source>
        <strain evidence="12">BGI_Y956</strain>
    </source>
</reference>
<dbReference type="PROSITE" id="PS50287">
    <property type="entry name" value="SRCR_2"/>
    <property type="match status" value="4"/>
</dbReference>
<evidence type="ECO:0000256" key="2">
    <source>
        <dbReference type="ARBA" id="ARBA00022737"/>
    </source>
</evidence>
<feature type="disulfide bond" evidence="9">
    <location>
        <begin position="193"/>
        <end position="203"/>
    </location>
</feature>
<feature type="region of interest" description="Disordered" evidence="10">
    <location>
        <begin position="101"/>
        <end position="120"/>
    </location>
</feature>
<protein>
    <recommendedName>
        <fullName evidence="8">Soluble scavenger receptor cysteine-rich domain-containing protein SSC5D</fullName>
    </recommendedName>
</protein>
<evidence type="ECO:0000313" key="13">
    <source>
        <dbReference type="Proteomes" id="UP000053283"/>
    </source>
</evidence>
<dbReference type="Gene3D" id="3.10.250.10">
    <property type="entry name" value="SRCR-like domain"/>
    <property type="match status" value="4"/>
</dbReference>
<dbReference type="Proteomes" id="UP000053283">
    <property type="component" value="Unassembled WGS sequence"/>
</dbReference>
<feature type="domain" description="SRCR" evidence="11">
    <location>
        <begin position="289"/>
        <end position="390"/>
    </location>
</feature>
<dbReference type="FunFam" id="3.10.250.10:FF:000004">
    <property type="entry name" value="Scavenger receptor cysteine-rich type 1 protein M130"/>
    <property type="match status" value="1"/>
</dbReference>
<evidence type="ECO:0000256" key="6">
    <source>
        <dbReference type="ARBA" id="ARBA00058074"/>
    </source>
</evidence>
<feature type="non-terminal residue" evidence="12">
    <location>
        <position position="1"/>
    </location>
</feature>
<evidence type="ECO:0000259" key="11">
    <source>
        <dbReference type="PROSITE" id="PS50287"/>
    </source>
</evidence>
<feature type="disulfide bond" evidence="9">
    <location>
        <begin position="26"/>
        <end position="90"/>
    </location>
</feature>
<feature type="disulfide bond" evidence="9">
    <location>
        <begin position="39"/>
        <end position="100"/>
    </location>
</feature>
<dbReference type="SUPFAM" id="SSF56487">
    <property type="entry name" value="SRCR-like"/>
    <property type="match status" value="4"/>
</dbReference>
<feature type="compositionally biased region" description="Polar residues" evidence="10">
    <location>
        <begin position="101"/>
        <end position="117"/>
    </location>
</feature>
<dbReference type="EMBL" id="KL411476">
    <property type="protein sequence ID" value="KFR07937.1"/>
    <property type="molecule type" value="Genomic_DNA"/>
</dbReference>
<dbReference type="InterPro" id="IPR001190">
    <property type="entry name" value="SRCR"/>
</dbReference>
<keyword evidence="3 9" id="KW-1015">Disulfide bond</keyword>
<comment type="subunit">
    <text evidence="7">Interacts with LGALS1 and laminin.</text>
</comment>
<feature type="domain" description="SRCR" evidence="11">
    <location>
        <begin position="1"/>
        <end position="101"/>
    </location>
</feature>
<name>A0A091VX67_NIPNI</name>
<keyword evidence="2" id="KW-0677">Repeat</keyword>
<evidence type="ECO:0000256" key="7">
    <source>
        <dbReference type="ARBA" id="ARBA00064153"/>
    </source>
</evidence>
<dbReference type="AlphaFoldDB" id="A0A091VX67"/>
<evidence type="ECO:0000256" key="4">
    <source>
        <dbReference type="ARBA" id="ARBA00023170"/>
    </source>
</evidence>
<dbReference type="FunFam" id="3.10.250.10:FF:000007">
    <property type="entry name" value="Soluble scavenger receptor cysteine-rich domain-containing protein SSC5D"/>
    <property type="match status" value="3"/>
</dbReference>
<dbReference type="Pfam" id="PF00530">
    <property type="entry name" value="SRCR"/>
    <property type="match status" value="4"/>
</dbReference>
<evidence type="ECO:0000256" key="10">
    <source>
        <dbReference type="SAM" id="MobiDB-lite"/>
    </source>
</evidence>
<feature type="disulfide bond" evidence="9">
    <location>
        <begin position="149"/>
        <end position="213"/>
    </location>
</feature>
<evidence type="ECO:0000313" key="12">
    <source>
        <dbReference type="EMBL" id="KFR07937.1"/>
    </source>
</evidence>
<dbReference type="SMART" id="SM00202">
    <property type="entry name" value="SR"/>
    <property type="match status" value="4"/>
</dbReference>
<feature type="disulfide bond" evidence="9">
    <location>
        <begin position="70"/>
        <end position="80"/>
    </location>
</feature>
<dbReference type="GO" id="GO:0016020">
    <property type="term" value="C:membrane"/>
    <property type="evidence" value="ECO:0007669"/>
    <property type="project" value="InterPro"/>
</dbReference>
<feature type="non-terminal residue" evidence="12">
    <location>
        <position position="526"/>
    </location>
</feature>
<feature type="region of interest" description="Disordered" evidence="10">
    <location>
        <begin position="231"/>
        <end position="293"/>
    </location>
</feature>
<evidence type="ECO:0000256" key="1">
    <source>
        <dbReference type="ARBA" id="ARBA00022729"/>
    </source>
</evidence>
<sequence>VRLAGGPSRCAGRVEVQHDGHWGTVCDDDWGLPDAAVVCRQLGCGTALAAPPGAWFGEGLGPIWLNGVRCRGTEERLALCRHRGWRPHVCAHEEDASAVCSGTPTHGSQGPSPTLTSLPGGPTMRLVGAAGRCAGRLEIFHAGHWGTVCDDLWGLPDAAVVCRQLGCGDALDAPRAAFFGEGTGPIWLDDVRCQGNESSLLECPASPWGVTNCQHREDAAVVCAGARDAGGWGMESTRPAEEPGPEGTMRSTGPPAEPGPEGSMESTRPAEEPGPEGTMRSTGPPAEPARLQGGRSHCAGRLELLFAGTWGSICAEGWDLAAARVLCHQLGCGRPRLIPAPCGPKAAGASPVVLQQVQCTGQELALEHCVLQPGDPSSCPMDRVAAVECEGERAAGWGDATLAGGGVPWGWRHPGVSTEPFQLRLVDGPRRCAGRLEVNRAGQWGTVCDDGWSGTNAAVVCQELGCGAAEAVGDLPQGRPHFGPGTGRIWLDDVRCRGQEGTLQDCAHRAWGRHDCTHQEDVGVVC</sequence>